<dbReference type="PANTHER" id="PTHR21666">
    <property type="entry name" value="PEPTIDASE-RELATED"/>
    <property type="match status" value="1"/>
</dbReference>
<dbReference type="Pfam" id="PF01551">
    <property type="entry name" value="Peptidase_M23"/>
    <property type="match status" value="1"/>
</dbReference>
<dbReference type="InterPro" id="IPR050570">
    <property type="entry name" value="Cell_wall_metabolism_enzyme"/>
</dbReference>
<dbReference type="AlphaFoldDB" id="A0A9E4K1X9"/>
<dbReference type="SUPFAM" id="SSF51261">
    <property type="entry name" value="Duplicated hybrid motif"/>
    <property type="match status" value="1"/>
</dbReference>
<dbReference type="InterPro" id="IPR011055">
    <property type="entry name" value="Dup_hybrid_motif"/>
</dbReference>
<sequence length="310" mass="34114">MKIIYLRGAVQDYDLASRWLMPGVFLLLGLLFGVAMLWTGYQMGVSDTEFPEHQLVTSLENSFANERQTLEDMKIDTQSGIDALAIRVGQIQSQLLRLDALGERLVTIGGLDKGEFSFEAVPALGGPNGISSLSEASALPDLLHEMEQLEAMIEHRHQQLNLVEDLIMNSNLENSVHPAGRPVKKGWISSYFGMRNDPFTGKRTMHKGMDFAGKSGSDVVAVAAGVVTWADERYGYGNLVEINHGKGYITRYGHNAEILVEIGDRVKQGEVVAKMGSTGRSTGPHVHFEVVRNGKIVDPTKYILSKRDKG</sequence>
<dbReference type="Gene3D" id="2.70.70.10">
    <property type="entry name" value="Glucose Permease (Domain IIA)"/>
    <property type="match status" value="1"/>
</dbReference>
<keyword evidence="1" id="KW-0472">Membrane</keyword>
<dbReference type="FunFam" id="2.70.70.10:FF:000006">
    <property type="entry name" value="M23 family peptidase"/>
    <property type="match status" value="1"/>
</dbReference>
<dbReference type="PANTHER" id="PTHR21666:SF291">
    <property type="entry name" value="STAGE II SPORULATION PROTEIN Q"/>
    <property type="match status" value="1"/>
</dbReference>
<dbReference type="InterPro" id="IPR016047">
    <property type="entry name" value="M23ase_b-sheet_dom"/>
</dbReference>
<evidence type="ECO:0000259" key="2">
    <source>
        <dbReference type="Pfam" id="PF01551"/>
    </source>
</evidence>
<accession>A0A9E4K1X9</accession>
<reference evidence="3" key="1">
    <citation type="journal article" date="2021" name="Proc. Natl. Acad. Sci. U.S.A.">
        <title>Global biogeography of chemosynthetic symbionts reveals both localized and globally distributed symbiont groups. .</title>
        <authorList>
            <person name="Osvatic J.T."/>
            <person name="Wilkins L.G.E."/>
            <person name="Leibrecht L."/>
            <person name="Leray M."/>
            <person name="Zauner S."/>
            <person name="Polzin J."/>
            <person name="Camacho Y."/>
            <person name="Gros O."/>
            <person name="van Gils J.A."/>
            <person name="Eisen J.A."/>
            <person name="Petersen J.M."/>
            <person name="Yuen B."/>
        </authorList>
    </citation>
    <scope>NUCLEOTIDE SEQUENCE</scope>
    <source>
        <strain evidence="3">MAGL173</strain>
    </source>
</reference>
<keyword evidence="1" id="KW-1133">Transmembrane helix</keyword>
<feature type="transmembrane region" description="Helical" evidence="1">
    <location>
        <begin position="20"/>
        <end position="41"/>
    </location>
</feature>
<evidence type="ECO:0000313" key="3">
    <source>
        <dbReference type="EMBL" id="MCG7938142.1"/>
    </source>
</evidence>
<evidence type="ECO:0000313" key="4">
    <source>
        <dbReference type="Proteomes" id="UP000886687"/>
    </source>
</evidence>
<organism evidence="3 4">
    <name type="scientific">Candidatus Thiodiazotropha lotti</name>
    <dbReference type="NCBI Taxonomy" id="2792787"/>
    <lineage>
        <taxon>Bacteria</taxon>
        <taxon>Pseudomonadati</taxon>
        <taxon>Pseudomonadota</taxon>
        <taxon>Gammaproteobacteria</taxon>
        <taxon>Chromatiales</taxon>
        <taxon>Sedimenticolaceae</taxon>
        <taxon>Candidatus Thiodiazotropha</taxon>
    </lineage>
</organism>
<evidence type="ECO:0000256" key="1">
    <source>
        <dbReference type="SAM" id="Phobius"/>
    </source>
</evidence>
<proteinExistence type="predicted"/>
<dbReference type="CDD" id="cd12797">
    <property type="entry name" value="M23_peptidase"/>
    <property type="match status" value="1"/>
</dbReference>
<comment type="caution">
    <text evidence="3">The sequence shown here is derived from an EMBL/GenBank/DDBJ whole genome shotgun (WGS) entry which is preliminary data.</text>
</comment>
<dbReference type="EMBL" id="JAEPDI010000002">
    <property type="protein sequence ID" value="MCG7938142.1"/>
    <property type="molecule type" value="Genomic_DNA"/>
</dbReference>
<gene>
    <name evidence="3" type="ORF">JAZ04_04690</name>
</gene>
<protein>
    <submittedName>
        <fullName evidence="3">M23 family metallopeptidase</fullName>
    </submittedName>
</protein>
<dbReference type="Proteomes" id="UP000886687">
    <property type="component" value="Unassembled WGS sequence"/>
</dbReference>
<dbReference type="GO" id="GO:0004222">
    <property type="term" value="F:metalloendopeptidase activity"/>
    <property type="evidence" value="ECO:0007669"/>
    <property type="project" value="TreeGrafter"/>
</dbReference>
<feature type="domain" description="M23ase beta-sheet core" evidence="2">
    <location>
        <begin position="205"/>
        <end position="299"/>
    </location>
</feature>
<name>A0A9E4K1X9_9GAMM</name>
<keyword evidence="1" id="KW-0812">Transmembrane</keyword>